<dbReference type="OrthoDB" id="9787117at2"/>
<feature type="domain" description="EamA" evidence="7">
    <location>
        <begin position="159"/>
        <end position="293"/>
    </location>
</feature>
<evidence type="ECO:0000313" key="9">
    <source>
        <dbReference type="Proteomes" id="UP000292373"/>
    </source>
</evidence>
<reference evidence="8 9" key="1">
    <citation type="submission" date="2019-01" db="EMBL/GenBank/DDBJ databases">
        <title>Lactibacter flavus gen. nov., sp. nov., a novel bacterium of the family Propionibacteriaceae isolated from raw milk and dairy products.</title>
        <authorList>
            <person name="Huptas C."/>
            <person name="Wenning M."/>
            <person name="Breitenwieser F."/>
            <person name="Doll E."/>
            <person name="Von Neubeck M."/>
            <person name="Busse H.-J."/>
            <person name="Scherer S."/>
        </authorList>
    </citation>
    <scope>NUCLEOTIDE SEQUENCE [LARGE SCALE GENOMIC DNA]</scope>
    <source>
        <strain evidence="8 9">KCTC 33808</strain>
    </source>
</reference>
<dbReference type="InterPro" id="IPR000620">
    <property type="entry name" value="EamA_dom"/>
</dbReference>
<gene>
    <name evidence="8" type="ORF">ET989_07135</name>
</gene>
<feature type="transmembrane region" description="Helical" evidence="6">
    <location>
        <begin position="219"/>
        <end position="238"/>
    </location>
</feature>
<dbReference type="Proteomes" id="UP000292373">
    <property type="component" value="Unassembled WGS sequence"/>
</dbReference>
<feature type="transmembrane region" description="Helical" evidence="6">
    <location>
        <begin position="94"/>
        <end position="114"/>
    </location>
</feature>
<evidence type="ECO:0000259" key="7">
    <source>
        <dbReference type="Pfam" id="PF00892"/>
    </source>
</evidence>
<feature type="transmembrane region" description="Helical" evidence="6">
    <location>
        <begin position="157"/>
        <end position="179"/>
    </location>
</feature>
<keyword evidence="5 6" id="KW-0472">Membrane</keyword>
<dbReference type="SUPFAM" id="SSF103481">
    <property type="entry name" value="Multidrug resistance efflux transporter EmrE"/>
    <property type="match status" value="2"/>
</dbReference>
<proteinExistence type="inferred from homology"/>
<feature type="transmembrane region" description="Helical" evidence="6">
    <location>
        <begin position="12"/>
        <end position="31"/>
    </location>
</feature>
<feature type="transmembrane region" description="Helical" evidence="6">
    <location>
        <begin position="43"/>
        <end position="60"/>
    </location>
</feature>
<dbReference type="Pfam" id="PF00892">
    <property type="entry name" value="EamA"/>
    <property type="match status" value="2"/>
</dbReference>
<comment type="similarity">
    <text evidence="2">Belongs to the EamA transporter family.</text>
</comment>
<evidence type="ECO:0000256" key="1">
    <source>
        <dbReference type="ARBA" id="ARBA00004141"/>
    </source>
</evidence>
<keyword evidence="4 6" id="KW-1133">Transmembrane helix</keyword>
<dbReference type="InterPro" id="IPR037185">
    <property type="entry name" value="EmrE-like"/>
</dbReference>
<keyword evidence="3 6" id="KW-0812">Transmembrane</keyword>
<sequence>MPRVTHHRTGLGWLVLAGLTWGTSGTLGVLLRGESGLALLPAGGYRILVGGLLILGFVLLTGRLRLPSTASAWGRVAALGFASGLYQVTFFSAIGFVGIAVATLITIGSTPLMVLTIEALTGRVRLTGRLALALGAALVGLLLLAGSPPEGIAFGDALIGAGLSLVAGASFAGISLLGANPDPDFDDATGTGLAFLGGGAAVLAVATLFGPIGFTITPLSLVLVVALGLVPTAVSYLSYLRGLRTQSGTIGSLVALLEPVTATTLAALVFREWLTPPAALGAAVLLSAVVLTTLGPRSTVPRDTMEPELHP</sequence>
<protein>
    <submittedName>
        <fullName evidence="8">DMT family transporter</fullName>
    </submittedName>
</protein>
<dbReference type="InterPro" id="IPR050638">
    <property type="entry name" value="AA-Vitamin_Transporters"/>
</dbReference>
<accession>A0A4Q9KDK9</accession>
<dbReference type="EMBL" id="SDMQ01000006">
    <property type="protein sequence ID" value="TBT84950.1"/>
    <property type="molecule type" value="Genomic_DNA"/>
</dbReference>
<keyword evidence="9" id="KW-1185">Reference proteome</keyword>
<feature type="transmembrane region" description="Helical" evidence="6">
    <location>
        <begin position="191"/>
        <end position="213"/>
    </location>
</feature>
<evidence type="ECO:0000256" key="5">
    <source>
        <dbReference type="ARBA" id="ARBA00023136"/>
    </source>
</evidence>
<organism evidence="8 9">
    <name type="scientific">Propioniciclava sinopodophylli</name>
    <dbReference type="NCBI Taxonomy" id="1837344"/>
    <lineage>
        <taxon>Bacteria</taxon>
        <taxon>Bacillati</taxon>
        <taxon>Actinomycetota</taxon>
        <taxon>Actinomycetes</taxon>
        <taxon>Propionibacteriales</taxon>
        <taxon>Propionibacteriaceae</taxon>
        <taxon>Propioniciclava</taxon>
    </lineage>
</organism>
<dbReference type="AlphaFoldDB" id="A0A4Q9KDK9"/>
<evidence type="ECO:0000313" key="8">
    <source>
        <dbReference type="EMBL" id="TBT84950.1"/>
    </source>
</evidence>
<evidence type="ECO:0000256" key="6">
    <source>
        <dbReference type="SAM" id="Phobius"/>
    </source>
</evidence>
<comment type="caution">
    <text evidence="8">The sequence shown here is derived from an EMBL/GenBank/DDBJ whole genome shotgun (WGS) entry which is preliminary data.</text>
</comment>
<feature type="transmembrane region" description="Helical" evidence="6">
    <location>
        <begin position="250"/>
        <end position="270"/>
    </location>
</feature>
<feature type="domain" description="EamA" evidence="7">
    <location>
        <begin position="9"/>
        <end position="144"/>
    </location>
</feature>
<comment type="subcellular location">
    <subcellularLocation>
        <location evidence="1">Membrane</location>
        <topology evidence="1">Multi-pass membrane protein</topology>
    </subcellularLocation>
</comment>
<name>A0A4Q9KDK9_9ACTN</name>
<feature type="transmembrane region" description="Helical" evidence="6">
    <location>
        <begin position="126"/>
        <end position="145"/>
    </location>
</feature>
<feature type="transmembrane region" description="Helical" evidence="6">
    <location>
        <begin position="72"/>
        <end position="88"/>
    </location>
</feature>
<evidence type="ECO:0000256" key="2">
    <source>
        <dbReference type="ARBA" id="ARBA00007362"/>
    </source>
</evidence>
<evidence type="ECO:0000256" key="3">
    <source>
        <dbReference type="ARBA" id="ARBA00022692"/>
    </source>
</evidence>
<dbReference type="GO" id="GO:0016020">
    <property type="term" value="C:membrane"/>
    <property type="evidence" value="ECO:0007669"/>
    <property type="project" value="UniProtKB-SubCell"/>
</dbReference>
<dbReference type="PANTHER" id="PTHR32322">
    <property type="entry name" value="INNER MEMBRANE TRANSPORTER"/>
    <property type="match status" value="1"/>
</dbReference>
<feature type="transmembrane region" description="Helical" evidence="6">
    <location>
        <begin position="276"/>
        <end position="295"/>
    </location>
</feature>
<dbReference type="PANTHER" id="PTHR32322:SF2">
    <property type="entry name" value="EAMA DOMAIN-CONTAINING PROTEIN"/>
    <property type="match status" value="1"/>
</dbReference>
<evidence type="ECO:0000256" key="4">
    <source>
        <dbReference type="ARBA" id="ARBA00022989"/>
    </source>
</evidence>